<dbReference type="PATRIC" id="fig|445710.3.peg.3597"/>
<feature type="domain" description="Expansin-like CBD" evidence="2">
    <location>
        <begin position="614"/>
        <end position="697"/>
    </location>
</feature>
<feature type="transmembrane region" description="Helical" evidence="1">
    <location>
        <begin position="30"/>
        <end position="51"/>
    </location>
</feature>
<reference evidence="3 4" key="1">
    <citation type="submission" date="2016-02" db="EMBL/GenBank/DDBJ databases">
        <title>Complete genome sequencing and analysis of ATSB10, Dyella thiooxydans isolated from rhizosphere soil of sunflower (Helianthus annuus L.).</title>
        <authorList>
            <person name="Lee Y."/>
            <person name="Hwangbo K."/>
            <person name="Chung H."/>
            <person name="Yoo J."/>
            <person name="Kim K.Y."/>
            <person name="Sa T.M."/>
            <person name="Um Y."/>
            <person name="Madhaiyan M."/>
        </authorList>
    </citation>
    <scope>NUCLEOTIDE SEQUENCE [LARGE SCALE GENOMIC DNA]</scope>
    <source>
        <strain evidence="3 4">ATSB10</strain>
    </source>
</reference>
<keyword evidence="4" id="KW-1185">Reference proteome</keyword>
<dbReference type="Proteomes" id="UP000077255">
    <property type="component" value="Chromosome"/>
</dbReference>
<accession>A0A160N5Y4</accession>
<keyword evidence="1" id="KW-1133">Transmembrane helix</keyword>
<dbReference type="EMBL" id="CP014841">
    <property type="protein sequence ID" value="AND71052.1"/>
    <property type="molecule type" value="Genomic_DNA"/>
</dbReference>
<feature type="transmembrane region" description="Helical" evidence="1">
    <location>
        <begin position="179"/>
        <end position="201"/>
    </location>
</feature>
<dbReference type="STRING" id="445710.ATSB10_35980"/>
<feature type="transmembrane region" description="Helical" evidence="1">
    <location>
        <begin position="267"/>
        <end position="292"/>
    </location>
</feature>
<proteinExistence type="predicted"/>
<sequence length="736" mass="80644">MKQERVEPSHAWPAQTAGDRGWREATGLSLPVLLTVLAIWLPFGFAMTAVIEGWGVLGLFNIDHPFFLASIHSPMQAQALRPLTIFPQALAYFLDPDSFFYWHVLLIAALVVKGCASAHLVARVSRSVRWGALMGVLVLLYPADTMQLSFRSIHINWALALLLLGCSLLIEASRRRHRLGAYLLGASAGLALFLACCMYEASLPLVVAPLLLAYAAFGLKGAIAHLRANLAPLLLWLAGAAAYAGYVALTAPQIASYESALLGRQSAFSILLNAFPKLFSIGASRAFLGGWFDAFRMVATEFRTYPYLLLATAVITFVTLGVAARLARSDSLHHPESTGSSLSLASRTAVAGVIMSLAGYAPFLLSASHLAISQRTFLFASPGAAMAWIGVLMLVGTPAKWLAQAMAALLILAGLGAQLVQFHHYVRITQVQRTLLKSIVQNFDGQLHGKTLLVLDGSNQLGQTWMLGLGNLDVALSYLYGHTVTPTQICRMPNAEWQQVDNLGRKGSCEQTASEWILRPASAVTGPGYVAPPRKPDIHLPKDQVVTVTIKPDGSAVVDPALAQYRRELLVSDSVAARRYRNVLLAQPHLMDMFRDRPRYDHFHWDFGKWWSLEIIVRGTGWREPEWNPQGLFHRSAAWKVQDKGALYFDMSPGPGPHVLSGRFNIIVNNAIRRSMVIRLNGVTLPLQWLPGDAFQAEIPAGVLRANDNEIVFQSLSDSKYYGLSAGLVDFDIRPR</sequence>
<keyword evidence="1" id="KW-0812">Transmembrane</keyword>
<name>A0A160N5Y4_9GAMM</name>
<gene>
    <name evidence="3" type="ORF">ATSB10_35980</name>
</gene>
<evidence type="ECO:0000256" key="1">
    <source>
        <dbReference type="SAM" id="Phobius"/>
    </source>
</evidence>
<feature type="transmembrane region" description="Helical" evidence="1">
    <location>
        <begin position="401"/>
        <end position="420"/>
    </location>
</feature>
<protein>
    <recommendedName>
        <fullName evidence="2">Expansin-like CBD domain-containing protein</fullName>
    </recommendedName>
</protein>
<feature type="transmembrane region" description="Helical" evidence="1">
    <location>
        <begin position="377"/>
        <end position="395"/>
    </location>
</feature>
<organism evidence="3 4">
    <name type="scientific">Dyella thiooxydans</name>
    <dbReference type="NCBI Taxonomy" id="445710"/>
    <lineage>
        <taxon>Bacteria</taxon>
        <taxon>Pseudomonadati</taxon>
        <taxon>Pseudomonadota</taxon>
        <taxon>Gammaproteobacteria</taxon>
        <taxon>Lysobacterales</taxon>
        <taxon>Rhodanobacteraceae</taxon>
        <taxon>Dyella</taxon>
    </lineage>
</organism>
<keyword evidence="1" id="KW-0472">Membrane</keyword>
<feature type="transmembrane region" description="Helical" evidence="1">
    <location>
        <begin position="127"/>
        <end position="143"/>
    </location>
</feature>
<feature type="transmembrane region" description="Helical" evidence="1">
    <location>
        <begin position="100"/>
        <end position="120"/>
    </location>
</feature>
<feature type="transmembrane region" description="Helical" evidence="1">
    <location>
        <begin position="207"/>
        <end position="226"/>
    </location>
</feature>
<dbReference type="AlphaFoldDB" id="A0A160N5Y4"/>
<evidence type="ECO:0000313" key="4">
    <source>
        <dbReference type="Proteomes" id="UP000077255"/>
    </source>
</evidence>
<evidence type="ECO:0000259" key="2">
    <source>
        <dbReference type="PROSITE" id="PS50843"/>
    </source>
</evidence>
<feature type="transmembrane region" description="Helical" evidence="1">
    <location>
        <begin position="344"/>
        <end position="365"/>
    </location>
</feature>
<dbReference type="KEGG" id="dtx:ATSB10_35980"/>
<evidence type="ECO:0000313" key="3">
    <source>
        <dbReference type="EMBL" id="AND71052.1"/>
    </source>
</evidence>
<dbReference type="PROSITE" id="PS50843">
    <property type="entry name" value="EXPANSIN_CBD"/>
    <property type="match status" value="1"/>
</dbReference>
<feature type="transmembrane region" description="Helical" evidence="1">
    <location>
        <begin position="155"/>
        <end position="172"/>
    </location>
</feature>
<dbReference type="InterPro" id="IPR007117">
    <property type="entry name" value="Expansin_CBD"/>
</dbReference>
<feature type="transmembrane region" description="Helical" evidence="1">
    <location>
        <begin position="304"/>
        <end position="324"/>
    </location>
</feature>
<feature type="transmembrane region" description="Helical" evidence="1">
    <location>
        <begin position="233"/>
        <end position="255"/>
    </location>
</feature>